<feature type="transmembrane region" description="Helical" evidence="12">
    <location>
        <begin position="33"/>
        <end position="56"/>
    </location>
</feature>
<feature type="binding site" evidence="12">
    <location>
        <position position="76"/>
    </location>
    <ligand>
        <name>Na(+)</name>
        <dbReference type="ChEBI" id="CHEBI:29101"/>
        <note>structural</note>
    </ligand>
</feature>
<keyword evidence="3" id="KW-0997">Cell inner membrane</keyword>
<evidence type="ECO:0000256" key="12">
    <source>
        <dbReference type="HAMAP-Rule" id="MF_00454"/>
    </source>
</evidence>
<comment type="subcellular location">
    <subcellularLocation>
        <location evidence="1 12">Cell membrane</location>
        <topology evidence="1 12">Multi-pass membrane protein</topology>
    </subcellularLocation>
</comment>
<evidence type="ECO:0000256" key="4">
    <source>
        <dbReference type="ARBA" id="ARBA00022692"/>
    </source>
</evidence>
<feature type="transmembrane region" description="Helical" evidence="12">
    <location>
        <begin position="68"/>
        <end position="89"/>
    </location>
</feature>
<name>A0A370GS49_9COXI</name>
<evidence type="ECO:0000256" key="6">
    <source>
        <dbReference type="ARBA" id="ARBA00023053"/>
    </source>
</evidence>
<comment type="function">
    <text evidence="12">Fluoride-specific ion channel. Important for reducing fluoride concentration in the cell, thus reducing its toxicity.</text>
</comment>
<dbReference type="GO" id="GO:0140114">
    <property type="term" value="P:cellular detoxification of fluoride"/>
    <property type="evidence" value="ECO:0007669"/>
    <property type="project" value="UniProtKB-UniRule"/>
</dbReference>
<keyword evidence="9 12" id="KW-0407">Ion channel</keyword>
<evidence type="ECO:0000256" key="8">
    <source>
        <dbReference type="ARBA" id="ARBA00023136"/>
    </source>
</evidence>
<evidence type="ECO:0000256" key="7">
    <source>
        <dbReference type="ARBA" id="ARBA00023065"/>
    </source>
</evidence>
<protein>
    <recommendedName>
        <fullName evidence="12">Fluoride-specific ion channel FluC</fullName>
    </recommendedName>
</protein>
<evidence type="ECO:0000256" key="10">
    <source>
        <dbReference type="ARBA" id="ARBA00035120"/>
    </source>
</evidence>
<evidence type="ECO:0000256" key="5">
    <source>
        <dbReference type="ARBA" id="ARBA00022989"/>
    </source>
</evidence>
<proteinExistence type="inferred from homology"/>
<dbReference type="OrthoDB" id="9806299at2"/>
<dbReference type="HAMAP" id="MF_00454">
    <property type="entry name" value="FluC"/>
    <property type="match status" value="1"/>
</dbReference>
<keyword evidence="6 12" id="KW-0915">Sodium</keyword>
<evidence type="ECO:0000256" key="11">
    <source>
        <dbReference type="ARBA" id="ARBA00035585"/>
    </source>
</evidence>
<gene>
    <name evidence="12" type="primary">fluC</name>
    <name evidence="12" type="synonym">crcB</name>
    <name evidence="13" type="ORF">C8D86_10546</name>
</gene>
<reference evidence="13 14" key="1">
    <citation type="submission" date="2018-07" db="EMBL/GenBank/DDBJ databases">
        <title>Genomic Encyclopedia of Type Strains, Phase IV (KMG-IV): sequencing the most valuable type-strain genomes for metagenomic binning, comparative biology and taxonomic classification.</title>
        <authorList>
            <person name="Goeker M."/>
        </authorList>
    </citation>
    <scope>NUCLEOTIDE SEQUENCE [LARGE SCALE GENOMIC DNA]</scope>
    <source>
        <strain evidence="13 14">DSM 16500</strain>
    </source>
</reference>
<keyword evidence="12" id="KW-0479">Metal-binding</keyword>
<dbReference type="EMBL" id="QQAX01000005">
    <property type="protein sequence ID" value="RDI46522.1"/>
    <property type="molecule type" value="Genomic_DNA"/>
</dbReference>
<dbReference type="NCBIfam" id="TIGR00494">
    <property type="entry name" value="crcB"/>
    <property type="match status" value="1"/>
</dbReference>
<feature type="binding site" evidence="12">
    <location>
        <position position="79"/>
    </location>
    <ligand>
        <name>Na(+)</name>
        <dbReference type="ChEBI" id="CHEBI:29101"/>
        <note>structural</note>
    </ligand>
</feature>
<keyword evidence="2 12" id="KW-1003">Cell membrane</keyword>
<accession>A0A370GS49</accession>
<dbReference type="Pfam" id="PF02537">
    <property type="entry name" value="CRCB"/>
    <property type="match status" value="1"/>
</dbReference>
<dbReference type="PANTHER" id="PTHR28259:SF1">
    <property type="entry name" value="FLUORIDE EXPORT PROTEIN 1-RELATED"/>
    <property type="match status" value="1"/>
</dbReference>
<dbReference type="AlphaFoldDB" id="A0A370GS49"/>
<evidence type="ECO:0000256" key="9">
    <source>
        <dbReference type="ARBA" id="ARBA00023303"/>
    </source>
</evidence>
<keyword evidence="5 12" id="KW-1133">Transmembrane helix</keyword>
<keyword evidence="12" id="KW-0813">Transport</keyword>
<evidence type="ECO:0000313" key="13">
    <source>
        <dbReference type="EMBL" id="RDI46522.1"/>
    </source>
</evidence>
<organism evidence="13 14">
    <name type="scientific">Aquicella lusitana</name>
    <dbReference type="NCBI Taxonomy" id="254246"/>
    <lineage>
        <taxon>Bacteria</taxon>
        <taxon>Pseudomonadati</taxon>
        <taxon>Pseudomonadota</taxon>
        <taxon>Gammaproteobacteria</taxon>
        <taxon>Legionellales</taxon>
        <taxon>Coxiellaceae</taxon>
        <taxon>Aquicella</taxon>
    </lineage>
</organism>
<dbReference type="InterPro" id="IPR003691">
    <property type="entry name" value="FluC"/>
</dbReference>
<sequence length="123" mass="13637">MQNLLIAGLGGFIGTMMRYLLNNAIYKILNYPLYPYGTMTINITGCFFIGLIASLAESRITLTPEVRTFIQIGILGGFTTFSTFGYETFTLMRDGQFILCVTNILTQVLLGLVGVWLGYQLGQ</sequence>
<comment type="catalytic activity">
    <reaction evidence="11">
        <text>fluoride(in) = fluoride(out)</text>
        <dbReference type="Rhea" id="RHEA:76159"/>
        <dbReference type="ChEBI" id="CHEBI:17051"/>
    </reaction>
    <physiologicalReaction direction="left-to-right" evidence="11">
        <dbReference type="Rhea" id="RHEA:76160"/>
    </physiologicalReaction>
</comment>
<dbReference type="Proteomes" id="UP000254720">
    <property type="component" value="Unassembled WGS sequence"/>
</dbReference>
<dbReference type="RefSeq" id="WP_114833817.1">
    <property type="nucleotide sequence ID" value="NZ_LR699114.1"/>
</dbReference>
<evidence type="ECO:0000256" key="1">
    <source>
        <dbReference type="ARBA" id="ARBA00004651"/>
    </source>
</evidence>
<evidence type="ECO:0000256" key="3">
    <source>
        <dbReference type="ARBA" id="ARBA00022519"/>
    </source>
</evidence>
<dbReference type="GO" id="GO:0062054">
    <property type="term" value="F:fluoride channel activity"/>
    <property type="evidence" value="ECO:0007669"/>
    <property type="project" value="UniProtKB-UniRule"/>
</dbReference>
<dbReference type="GO" id="GO:0046872">
    <property type="term" value="F:metal ion binding"/>
    <property type="evidence" value="ECO:0007669"/>
    <property type="project" value="UniProtKB-KW"/>
</dbReference>
<comment type="activity regulation">
    <text evidence="12">Na(+) is not transported, but it plays an essential structural role and its presence is essential for fluoride channel function.</text>
</comment>
<keyword evidence="14" id="KW-1185">Reference proteome</keyword>
<dbReference type="PANTHER" id="PTHR28259">
    <property type="entry name" value="FLUORIDE EXPORT PROTEIN 1-RELATED"/>
    <property type="match status" value="1"/>
</dbReference>
<keyword evidence="8 12" id="KW-0472">Membrane</keyword>
<evidence type="ECO:0000256" key="2">
    <source>
        <dbReference type="ARBA" id="ARBA00022475"/>
    </source>
</evidence>
<evidence type="ECO:0000313" key="14">
    <source>
        <dbReference type="Proteomes" id="UP000254720"/>
    </source>
</evidence>
<feature type="transmembrane region" description="Helical" evidence="12">
    <location>
        <begin position="95"/>
        <end position="119"/>
    </location>
</feature>
<comment type="caution">
    <text evidence="13">The sequence shown here is derived from an EMBL/GenBank/DDBJ whole genome shotgun (WGS) entry which is preliminary data.</text>
</comment>
<keyword evidence="4 12" id="KW-0812">Transmembrane</keyword>
<comment type="similarity">
    <text evidence="10 12">Belongs to the fluoride channel Fluc/FEX (TC 1.A.43) family.</text>
</comment>
<dbReference type="GO" id="GO:0005886">
    <property type="term" value="C:plasma membrane"/>
    <property type="evidence" value="ECO:0007669"/>
    <property type="project" value="UniProtKB-SubCell"/>
</dbReference>
<keyword evidence="7 12" id="KW-0406">Ion transport</keyword>